<dbReference type="PROSITE" id="PS51257">
    <property type="entry name" value="PROKAR_LIPOPROTEIN"/>
    <property type="match status" value="1"/>
</dbReference>
<proteinExistence type="predicted"/>
<gene>
    <name evidence="1" type="ORF">CEURO_LOCUS20200</name>
</gene>
<dbReference type="Proteomes" id="UP001152484">
    <property type="component" value="Unassembled WGS sequence"/>
</dbReference>
<dbReference type="AlphaFoldDB" id="A0A9P1EM72"/>
<dbReference type="EMBL" id="CAMAPE010000062">
    <property type="protein sequence ID" value="CAH9113948.1"/>
    <property type="molecule type" value="Genomic_DNA"/>
</dbReference>
<sequence>MMWLFKTNSLSFTFSFPSPFLFVLFLVTSSCGVNRRLSSSQIATPLLSSTDYSSQAFQTSSVSIMNMVNDSRTFEDHRDVECMGLIGCFFSWGVFGVVGEGAY</sequence>
<evidence type="ECO:0000313" key="2">
    <source>
        <dbReference type="Proteomes" id="UP001152484"/>
    </source>
</evidence>
<accession>A0A9P1EM72</accession>
<keyword evidence="2" id="KW-1185">Reference proteome</keyword>
<organism evidence="1 2">
    <name type="scientific">Cuscuta europaea</name>
    <name type="common">European dodder</name>
    <dbReference type="NCBI Taxonomy" id="41803"/>
    <lineage>
        <taxon>Eukaryota</taxon>
        <taxon>Viridiplantae</taxon>
        <taxon>Streptophyta</taxon>
        <taxon>Embryophyta</taxon>
        <taxon>Tracheophyta</taxon>
        <taxon>Spermatophyta</taxon>
        <taxon>Magnoliopsida</taxon>
        <taxon>eudicotyledons</taxon>
        <taxon>Gunneridae</taxon>
        <taxon>Pentapetalae</taxon>
        <taxon>asterids</taxon>
        <taxon>lamiids</taxon>
        <taxon>Solanales</taxon>
        <taxon>Convolvulaceae</taxon>
        <taxon>Cuscuteae</taxon>
        <taxon>Cuscuta</taxon>
        <taxon>Cuscuta subgen. Cuscuta</taxon>
    </lineage>
</organism>
<reference evidence="1" key="1">
    <citation type="submission" date="2022-07" db="EMBL/GenBank/DDBJ databases">
        <authorList>
            <person name="Macas J."/>
            <person name="Novak P."/>
            <person name="Neumann P."/>
        </authorList>
    </citation>
    <scope>NUCLEOTIDE SEQUENCE</scope>
</reference>
<evidence type="ECO:0000313" key="1">
    <source>
        <dbReference type="EMBL" id="CAH9113948.1"/>
    </source>
</evidence>
<comment type="caution">
    <text evidence="1">The sequence shown here is derived from an EMBL/GenBank/DDBJ whole genome shotgun (WGS) entry which is preliminary data.</text>
</comment>
<name>A0A9P1EM72_CUSEU</name>
<protein>
    <submittedName>
        <fullName evidence="1">Uncharacterized protein</fullName>
    </submittedName>
</protein>